<keyword evidence="2" id="KW-0413">Isomerase</keyword>
<dbReference type="GO" id="GO:0008270">
    <property type="term" value="F:zinc ion binding"/>
    <property type="evidence" value="ECO:0007669"/>
    <property type="project" value="InterPro"/>
</dbReference>
<dbReference type="InterPro" id="IPR046457">
    <property type="entry name" value="PMI_typeI_cat"/>
</dbReference>
<sequence length="92" mass="10628">MEILKLKPACKDYLWGGDKLKTLYNKKCDTDILAETWELSCHKDGNSTIVNGEYEGKTLSYYIENEGKKVLGENCKRFDDFPILIKFIDAKE</sequence>
<dbReference type="GO" id="GO:0004476">
    <property type="term" value="F:mannose-6-phosphate isomerase activity"/>
    <property type="evidence" value="ECO:0007669"/>
    <property type="project" value="InterPro"/>
</dbReference>
<dbReference type="Gene3D" id="2.60.120.10">
    <property type="entry name" value="Jelly Rolls"/>
    <property type="match status" value="1"/>
</dbReference>
<evidence type="ECO:0000313" key="3">
    <source>
        <dbReference type="Proteomes" id="UP000823611"/>
    </source>
</evidence>
<evidence type="ECO:0000259" key="1">
    <source>
        <dbReference type="Pfam" id="PF20511"/>
    </source>
</evidence>
<organism evidence="2 3">
    <name type="scientific">Candidatus Fimicola merdigallinarum</name>
    <dbReference type="NCBI Taxonomy" id="2840819"/>
    <lineage>
        <taxon>Bacteria</taxon>
        <taxon>Bacillati</taxon>
        <taxon>Bacillota</taxon>
        <taxon>Clostridia</taxon>
        <taxon>Lachnospirales</taxon>
        <taxon>Lachnospiraceae</taxon>
        <taxon>Lachnospiraceae incertae sedis</taxon>
        <taxon>Candidatus Fimicola</taxon>
    </lineage>
</organism>
<gene>
    <name evidence="2" type="ORF">IAC55_03835</name>
</gene>
<feature type="domain" description="Phosphomannose isomerase type I catalytic" evidence="1">
    <location>
        <begin position="3"/>
        <end position="91"/>
    </location>
</feature>
<dbReference type="AlphaFoldDB" id="A0A9D9H431"/>
<dbReference type="SUPFAM" id="SSF51182">
    <property type="entry name" value="RmlC-like cupins"/>
    <property type="match status" value="1"/>
</dbReference>
<comment type="caution">
    <text evidence="2">The sequence shown here is derived from an EMBL/GenBank/DDBJ whole genome shotgun (WGS) entry which is preliminary data.</text>
</comment>
<evidence type="ECO:0000313" key="2">
    <source>
        <dbReference type="EMBL" id="MBO8434437.1"/>
    </source>
</evidence>
<dbReference type="Proteomes" id="UP000823611">
    <property type="component" value="Unassembled WGS sequence"/>
</dbReference>
<name>A0A9D9H431_9FIRM</name>
<dbReference type="InterPro" id="IPR011051">
    <property type="entry name" value="RmlC_Cupin_sf"/>
</dbReference>
<protein>
    <submittedName>
        <fullName evidence="2">Mannose-6-phosphate isomerase</fullName>
    </submittedName>
</protein>
<accession>A0A9D9H431</accession>
<reference evidence="2" key="1">
    <citation type="submission" date="2020-10" db="EMBL/GenBank/DDBJ databases">
        <authorList>
            <person name="Gilroy R."/>
        </authorList>
    </citation>
    <scope>NUCLEOTIDE SEQUENCE</scope>
    <source>
        <strain evidence="2">F6-4510</strain>
    </source>
</reference>
<proteinExistence type="predicted"/>
<reference evidence="2" key="2">
    <citation type="journal article" date="2021" name="PeerJ">
        <title>Extensive microbial diversity within the chicken gut microbiome revealed by metagenomics and culture.</title>
        <authorList>
            <person name="Gilroy R."/>
            <person name="Ravi A."/>
            <person name="Getino M."/>
            <person name="Pursley I."/>
            <person name="Horton D.L."/>
            <person name="Alikhan N.F."/>
            <person name="Baker D."/>
            <person name="Gharbi K."/>
            <person name="Hall N."/>
            <person name="Watson M."/>
            <person name="Adriaenssens E.M."/>
            <person name="Foster-Nyarko E."/>
            <person name="Jarju S."/>
            <person name="Secka A."/>
            <person name="Antonio M."/>
            <person name="Oren A."/>
            <person name="Chaudhuri R.R."/>
            <person name="La Ragione R."/>
            <person name="Hildebrand F."/>
            <person name="Pallen M.J."/>
        </authorList>
    </citation>
    <scope>NUCLEOTIDE SEQUENCE</scope>
    <source>
        <strain evidence="2">F6-4510</strain>
    </source>
</reference>
<dbReference type="EMBL" id="JADIMX010000076">
    <property type="protein sequence ID" value="MBO8434437.1"/>
    <property type="molecule type" value="Genomic_DNA"/>
</dbReference>
<dbReference type="Pfam" id="PF20511">
    <property type="entry name" value="PMI_typeI_cat"/>
    <property type="match status" value="1"/>
</dbReference>
<dbReference type="InterPro" id="IPR014710">
    <property type="entry name" value="RmlC-like_jellyroll"/>
</dbReference>
<feature type="non-terminal residue" evidence="2">
    <location>
        <position position="92"/>
    </location>
</feature>